<evidence type="ECO:0000313" key="5">
    <source>
        <dbReference type="Proteomes" id="UP000026961"/>
    </source>
</evidence>
<sequence>MQKPYLIDWSLINQLMTGRGSDMQDSLGLMQFHDHHQYLYSSSSSNLPLQQPLLSHHHRFLEANEGCAGEDDSPEFVEPAAAAAAAGTFEQRPELGACKEVYSEEGGAAEERTGVAMAGNDVEQVVVEEEEEAHGVRMIALLMECAAAMSVGNLAGANGALLELSQMASPYAPSCGERLVAYFARAMAARLVGSWVGVAAPLAPPPPPCAAAINAAFRALYNVAPFARLAYLACNQAILEAFHGKRLVHIVDLDVVPGGALQWLSLLPALAARPGGPPVIRVTGFGMSASVLHDTGNQLAGLARKLCMSFEFYPVAKRPGDADAVADMPGRRPGEAVAVHWLRHAMYDAAGDDGAAMRLVRWLEPAAVTLVEQERAHGAGGGHGRFLDRFVSALHHYSAVFDAMGASRPDGEDASRHLAEHGVLGREIANVLAVGGPARSNGRERPGGSWREVLARHGFVHAAGGGGGGGRAQLVAGACPGGLGYTVAGDHDGTVRLGWKGTPLYAVSAWAWCSPPHARA</sequence>
<dbReference type="STRING" id="40148.A0A0E0A0V2"/>
<keyword evidence="5" id="KW-1185">Reference proteome</keyword>
<evidence type="ECO:0000256" key="2">
    <source>
        <dbReference type="ARBA" id="ARBA00023163"/>
    </source>
</evidence>
<evidence type="ECO:0000313" key="4">
    <source>
        <dbReference type="EnsemblPlants" id="OGLUM05G21920.1"/>
    </source>
</evidence>
<dbReference type="HOGENOM" id="CLU_011924_0_2_1"/>
<evidence type="ECO:0000256" key="1">
    <source>
        <dbReference type="ARBA" id="ARBA00023015"/>
    </source>
</evidence>
<dbReference type="AlphaFoldDB" id="A0A0E0A0V2"/>
<name>A0A0E0A0V2_9ORYZ</name>
<dbReference type="PROSITE" id="PS50985">
    <property type="entry name" value="GRAS"/>
    <property type="match status" value="1"/>
</dbReference>
<keyword evidence="2" id="KW-0804">Transcription</keyword>
<dbReference type="EnsemblPlants" id="OGLUM05G21920.1">
    <property type="protein sequence ID" value="OGLUM05G21920.1"/>
    <property type="gene ID" value="OGLUM05G21920"/>
</dbReference>
<proteinExistence type="inferred from homology"/>
<comment type="similarity">
    <text evidence="3">Belongs to the GRAS family.</text>
</comment>
<dbReference type="Proteomes" id="UP000026961">
    <property type="component" value="Chromosome 5"/>
</dbReference>
<dbReference type="PANTHER" id="PTHR31636">
    <property type="entry name" value="OSJNBA0084A10.13 PROTEIN-RELATED"/>
    <property type="match status" value="1"/>
</dbReference>
<reference evidence="4" key="1">
    <citation type="submission" date="2015-04" db="UniProtKB">
        <authorList>
            <consortium name="EnsemblPlants"/>
        </authorList>
    </citation>
    <scope>IDENTIFICATION</scope>
</reference>
<feature type="region of interest" description="SAW" evidence="3">
    <location>
        <begin position="433"/>
        <end position="511"/>
    </location>
</feature>
<evidence type="ECO:0000256" key="3">
    <source>
        <dbReference type="PROSITE-ProRule" id="PRU01191"/>
    </source>
</evidence>
<comment type="caution">
    <text evidence="3">Lacks conserved residue(s) required for the propagation of feature annotation.</text>
</comment>
<dbReference type="Gramene" id="OGLUM05G21920.1">
    <property type="protein sequence ID" value="OGLUM05G21920.1"/>
    <property type="gene ID" value="OGLUM05G21920"/>
</dbReference>
<keyword evidence="1" id="KW-0805">Transcription regulation</keyword>
<feature type="short sequence motif" description="VHIID" evidence="3">
    <location>
        <begin position="248"/>
        <end position="252"/>
    </location>
</feature>
<dbReference type="InterPro" id="IPR005202">
    <property type="entry name" value="TF_GRAS"/>
</dbReference>
<organism evidence="4">
    <name type="scientific">Oryza glumipatula</name>
    <dbReference type="NCBI Taxonomy" id="40148"/>
    <lineage>
        <taxon>Eukaryota</taxon>
        <taxon>Viridiplantae</taxon>
        <taxon>Streptophyta</taxon>
        <taxon>Embryophyta</taxon>
        <taxon>Tracheophyta</taxon>
        <taxon>Spermatophyta</taxon>
        <taxon>Magnoliopsida</taxon>
        <taxon>Liliopsida</taxon>
        <taxon>Poales</taxon>
        <taxon>Poaceae</taxon>
        <taxon>BOP clade</taxon>
        <taxon>Oryzoideae</taxon>
        <taxon>Oryzeae</taxon>
        <taxon>Oryzinae</taxon>
        <taxon>Oryza</taxon>
    </lineage>
</organism>
<accession>A0A0E0A0V2</accession>
<protein>
    <submittedName>
        <fullName evidence="4">Uncharacterized protein</fullName>
    </submittedName>
</protein>
<dbReference type="eggNOG" id="ENOG502QQ6W">
    <property type="taxonomic scope" value="Eukaryota"/>
</dbReference>
<dbReference type="Pfam" id="PF03514">
    <property type="entry name" value="GRAS"/>
    <property type="match status" value="1"/>
</dbReference>
<reference evidence="4" key="2">
    <citation type="submission" date="2018-05" db="EMBL/GenBank/DDBJ databases">
        <title>OgluRS3 (Oryza glumaepatula Reference Sequence Version 3).</title>
        <authorList>
            <person name="Zhang J."/>
            <person name="Kudrna D."/>
            <person name="Lee S."/>
            <person name="Talag J."/>
            <person name="Welchert J."/>
            <person name="Wing R.A."/>
        </authorList>
    </citation>
    <scope>NUCLEOTIDE SEQUENCE [LARGE SCALE GENOMIC DNA]</scope>
</reference>